<dbReference type="PANTHER" id="PTHR36440:SF1">
    <property type="entry name" value="PUTATIVE (AFU_ORTHOLOGUE AFUA_8G07350)-RELATED"/>
    <property type="match status" value="1"/>
</dbReference>
<dbReference type="InterPro" id="IPR053146">
    <property type="entry name" value="QDO-like"/>
</dbReference>
<dbReference type="Proteomes" id="UP000070121">
    <property type="component" value="Unassembled WGS sequence"/>
</dbReference>
<dbReference type="STRING" id="1209931.A0A135V9D5"/>
<feature type="domain" description="Cupin type-2" evidence="1">
    <location>
        <begin position="76"/>
        <end position="149"/>
    </location>
</feature>
<comment type="caution">
    <text evidence="2">The sequence shown here is derived from an EMBL/GenBank/DDBJ whole genome shotgun (WGS) entry which is preliminary data.</text>
</comment>
<dbReference type="CDD" id="cd02208">
    <property type="entry name" value="cupin_RmlC-like"/>
    <property type="match status" value="1"/>
</dbReference>
<protein>
    <recommendedName>
        <fullName evidence="1">Cupin type-2 domain-containing protein</fullName>
    </recommendedName>
</protein>
<reference evidence="2 3" key="1">
    <citation type="submission" date="2014-02" db="EMBL/GenBank/DDBJ databases">
        <title>The genome sequence of Colletotrichum salicis CBS 607.94.</title>
        <authorList>
            <person name="Baroncelli R."/>
            <person name="Thon M.R."/>
        </authorList>
    </citation>
    <scope>NUCLEOTIDE SEQUENCE [LARGE SCALE GENOMIC DNA]</scope>
    <source>
        <strain evidence="2 3">CBS 607.94</strain>
    </source>
</reference>
<evidence type="ECO:0000313" key="3">
    <source>
        <dbReference type="Proteomes" id="UP000070121"/>
    </source>
</evidence>
<dbReference type="SUPFAM" id="SSF51182">
    <property type="entry name" value="RmlC-like cupins"/>
    <property type="match status" value="1"/>
</dbReference>
<evidence type="ECO:0000259" key="1">
    <source>
        <dbReference type="Pfam" id="PF07883"/>
    </source>
</evidence>
<name>A0A135V9D5_9PEZI</name>
<proteinExistence type="predicted"/>
<dbReference type="InterPro" id="IPR013096">
    <property type="entry name" value="Cupin_2"/>
</dbReference>
<evidence type="ECO:0000313" key="2">
    <source>
        <dbReference type="EMBL" id="KXH69313.1"/>
    </source>
</evidence>
<dbReference type="InterPro" id="IPR014710">
    <property type="entry name" value="RmlC-like_jellyroll"/>
</dbReference>
<keyword evidence="3" id="KW-1185">Reference proteome</keyword>
<accession>A0A135V9D5</accession>
<dbReference type="PANTHER" id="PTHR36440">
    <property type="entry name" value="PUTATIVE (AFU_ORTHOLOGUE AFUA_8G07350)-RELATED"/>
    <property type="match status" value="1"/>
</dbReference>
<sequence length="197" mass="22053">MDVDDDVELGPGRDIPTDGIPVNFVPAKAGDVIKLGLIICRVLEDGSRTVCKMGFIKQELTVKFALVDNRIGATEFTLTPGLRAPPAHWHEMHDETFLTTKGTIRYHIPKPYGTEDTIDAKEGDYITVPVRAPHTFSNPTDQEAKFFNTYTPAYDINYFKLLGTYVQEGKPISPKEHLDAMSNYATLPVPKKYSHKK</sequence>
<dbReference type="EMBL" id="JFFI01000129">
    <property type="protein sequence ID" value="KXH69313.1"/>
    <property type="molecule type" value="Genomic_DNA"/>
</dbReference>
<gene>
    <name evidence="2" type="ORF">CSAL01_07611</name>
</gene>
<dbReference type="Pfam" id="PF07883">
    <property type="entry name" value="Cupin_2"/>
    <property type="match status" value="1"/>
</dbReference>
<dbReference type="Gene3D" id="2.60.120.10">
    <property type="entry name" value="Jelly Rolls"/>
    <property type="match status" value="1"/>
</dbReference>
<organism evidence="2 3">
    <name type="scientific">Colletotrichum salicis</name>
    <dbReference type="NCBI Taxonomy" id="1209931"/>
    <lineage>
        <taxon>Eukaryota</taxon>
        <taxon>Fungi</taxon>
        <taxon>Dikarya</taxon>
        <taxon>Ascomycota</taxon>
        <taxon>Pezizomycotina</taxon>
        <taxon>Sordariomycetes</taxon>
        <taxon>Hypocreomycetidae</taxon>
        <taxon>Glomerellales</taxon>
        <taxon>Glomerellaceae</taxon>
        <taxon>Colletotrichum</taxon>
        <taxon>Colletotrichum acutatum species complex</taxon>
    </lineage>
</organism>
<dbReference type="InterPro" id="IPR011051">
    <property type="entry name" value="RmlC_Cupin_sf"/>
</dbReference>
<dbReference type="AlphaFoldDB" id="A0A135V9D5"/>
<dbReference type="OrthoDB" id="4124983at2759"/>